<dbReference type="PROSITE" id="PS50026">
    <property type="entry name" value="EGF_3"/>
    <property type="match status" value="1"/>
</dbReference>
<accession>A0A1I7V402</accession>
<sequence length="257" mass="29436">MTSSLLTLSLFLLLIPTCSSIGVVWIRMSSSDHSITRIQVVDKENSSRYGISLDIPLTPFKHKEFVLPMPTTQPYFEYSIQLLNFWNSNGPKTETRIPMIVNSPWIHRTEKLGTLIFISIRFKCLPQFYGSKCQFYCPEDEICAVDQCSKCQNNSQCEFDGKESKCNCSSEYSGEFCEKSNYLETVKFLENSVNLLLFLVIIILFFFLLLAFVSVKIVFMFTIKKADEPEAIEPINVISSLTKLQILTPEHIIFANL</sequence>
<dbReference type="WBParaSite" id="Csp11.Scaffold630.g22166.t1">
    <property type="protein sequence ID" value="Csp11.Scaffold630.g22166.t1"/>
    <property type="gene ID" value="Csp11.Scaffold630.g22166"/>
</dbReference>
<dbReference type="AlphaFoldDB" id="A0A1I7V402"/>
<keyword evidence="1" id="KW-0245">EGF-like domain</keyword>
<feature type="chain" id="PRO_5009309777" evidence="3">
    <location>
        <begin position="21"/>
        <end position="257"/>
    </location>
</feature>
<dbReference type="eggNOG" id="KOG1218">
    <property type="taxonomic scope" value="Eukaryota"/>
</dbReference>
<feature type="transmembrane region" description="Helical" evidence="2">
    <location>
        <begin position="195"/>
        <end position="219"/>
    </location>
</feature>
<evidence type="ECO:0000256" key="3">
    <source>
        <dbReference type="SAM" id="SignalP"/>
    </source>
</evidence>
<keyword evidence="2" id="KW-1133">Transmembrane helix</keyword>
<evidence type="ECO:0000259" key="4">
    <source>
        <dbReference type="PROSITE" id="PS50026"/>
    </source>
</evidence>
<keyword evidence="2" id="KW-0472">Membrane</keyword>
<proteinExistence type="predicted"/>
<dbReference type="PROSITE" id="PS00022">
    <property type="entry name" value="EGF_1"/>
    <property type="match status" value="1"/>
</dbReference>
<reference evidence="6" key="1">
    <citation type="submission" date="2016-11" db="UniProtKB">
        <authorList>
            <consortium name="WormBaseParasite"/>
        </authorList>
    </citation>
    <scope>IDENTIFICATION</scope>
</reference>
<organism evidence="5 6">
    <name type="scientific">Caenorhabditis tropicalis</name>
    <dbReference type="NCBI Taxonomy" id="1561998"/>
    <lineage>
        <taxon>Eukaryota</taxon>
        <taxon>Metazoa</taxon>
        <taxon>Ecdysozoa</taxon>
        <taxon>Nematoda</taxon>
        <taxon>Chromadorea</taxon>
        <taxon>Rhabditida</taxon>
        <taxon>Rhabditina</taxon>
        <taxon>Rhabditomorpha</taxon>
        <taxon>Rhabditoidea</taxon>
        <taxon>Rhabditidae</taxon>
        <taxon>Peloderinae</taxon>
        <taxon>Caenorhabditis</taxon>
    </lineage>
</organism>
<evidence type="ECO:0000256" key="2">
    <source>
        <dbReference type="SAM" id="Phobius"/>
    </source>
</evidence>
<evidence type="ECO:0000313" key="6">
    <source>
        <dbReference type="WBParaSite" id="Csp11.Scaffold630.g22166.t1"/>
    </source>
</evidence>
<keyword evidence="1" id="KW-1015">Disulfide bond</keyword>
<feature type="disulfide bond" evidence="1">
    <location>
        <begin position="168"/>
        <end position="177"/>
    </location>
</feature>
<name>A0A1I7V402_9PELO</name>
<feature type="domain" description="EGF-like" evidence="4">
    <location>
        <begin position="144"/>
        <end position="178"/>
    </location>
</feature>
<dbReference type="Gene3D" id="2.10.25.10">
    <property type="entry name" value="Laminin"/>
    <property type="match status" value="1"/>
</dbReference>
<evidence type="ECO:0000256" key="1">
    <source>
        <dbReference type="PROSITE-ProRule" id="PRU00076"/>
    </source>
</evidence>
<keyword evidence="3" id="KW-0732">Signal</keyword>
<feature type="signal peptide" evidence="3">
    <location>
        <begin position="1"/>
        <end position="20"/>
    </location>
</feature>
<dbReference type="STRING" id="1561998.A0A1I7V402"/>
<keyword evidence="2" id="KW-0812">Transmembrane</keyword>
<dbReference type="InterPro" id="IPR000742">
    <property type="entry name" value="EGF"/>
</dbReference>
<dbReference type="Proteomes" id="UP000095282">
    <property type="component" value="Unplaced"/>
</dbReference>
<evidence type="ECO:0000313" key="5">
    <source>
        <dbReference type="Proteomes" id="UP000095282"/>
    </source>
</evidence>
<protein>
    <submittedName>
        <fullName evidence="6">EGF-like domain-containing protein</fullName>
    </submittedName>
</protein>
<keyword evidence="5" id="KW-1185">Reference proteome</keyword>
<comment type="caution">
    <text evidence="1">Lacks conserved residue(s) required for the propagation of feature annotation.</text>
</comment>